<dbReference type="EMBL" id="BONN01000006">
    <property type="protein sequence ID" value="GIG33306.1"/>
    <property type="molecule type" value="Genomic_DNA"/>
</dbReference>
<gene>
    <name evidence="1" type="ORF">Col01nite_24650</name>
</gene>
<comment type="caution">
    <text evidence="1">The sequence shown here is derived from an EMBL/GenBank/DDBJ whole genome shotgun (WGS) entry which is preliminary data.</text>
</comment>
<sequence length="112" mass="11704">MYRYGETFTSQRDRVWLNPTRRGAREGSCAGRRMRGGLVDVAMAGVLRKGWGADAGGAGPVAVATDPAPCCGWSGQPRPSTTPTTVSHWAAGSAPLTSTSVSALPIACWIVK</sequence>
<dbReference type="Proteomes" id="UP000618382">
    <property type="component" value="Unassembled WGS sequence"/>
</dbReference>
<keyword evidence="2" id="KW-1185">Reference proteome</keyword>
<proteinExistence type="predicted"/>
<accession>A0ABQ4DC45</accession>
<reference evidence="1 2" key="1">
    <citation type="submission" date="2021-01" db="EMBL/GenBank/DDBJ databases">
        <title>Whole genome shotgun sequence of Cellulomonas oligotrophica NBRC 109435.</title>
        <authorList>
            <person name="Komaki H."/>
            <person name="Tamura T."/>
        </authorList>
    </citation>
    <scope>NUCLEOTIDE SEQUENCE [LARGE SCALE GENOMIC DNA]</scope>
    <source>
        <strain evidence="1 2">NBRC 109435</strain>
    </source>
</reference>
<evidence type="ECO:0000313" key="1">
    <source>
        <dbReference type="EMBL" id="GIG33306.1"/>
    </source>
</evidence>
<evidence type="ECO:0000313" key="2">
    <source>
        <dbReference type="Proteomes" id="UP000618382"/>
    </source>
</evidence>
<protein>
    <submittedName>
        <fullName evidence="1">Uncharacterized protein</fullName>
    </submittedName>
</protein>
<name>A0ABQ4DC45_9CELL</name>
<organism evidence="1 2">
    <name type="scientific">Cellulomonas oligotrophica</name>
    <dbReference type="NCBI Taxonomy" id="931536"/>
    <lineage>
        <taxon>Bacteria</taxon>
        <taxon>Bacillati</taxon>
        <taxon>Actinomycetota</taxon>
        <taxon>Actinomycetes</taxon>
        <taxon>Micrococcales</taxon>
        <taxon>Cellulomonadaceae</taxon>
        <taxon>Cellulomonas</taxon>
    </lineage>
</organism>